<dbReference type="InterPro" id="IPR051045">
    <property type="entry name" value="TonB-dependent_transducer"/>
</dbReference>
<dbReference type="Pfam" id="PF03544">
    <property type="entry name" value="TonB_C"/>
    <property type="match status" value="1"/>
</dbReference>
<organism evidence="13 14">
    <name type="scientific">Roseivirga echinicomitans</name>
    <dbReference type="NCBI Taxonomy" id="296218"/>
    <lineage>
        <taxon>Bacteria</taxon>
        <taxon>Pseudomonadati</taxon>
        <taxon>Bacteroidota</taxon>
        <taxon>Cytophagia</taxon>
        <taxon>Cytophagales</taxon>
        <taxon>Roseivirgaceae</taxon>
        <taxon>Roseivirga</taxon>
    </lineage>
</organism>
<keyword evidence="3" id="KW-0813">Transport</keyword>
<keyword evidence="8 11" id="KW-1133">Transmembrane helix</keyword>
<dbReference type="GO" id="GO:0055085">
    <property type="term" value="P:transmembrane transport"/>
    <property type="evidence" value="ECO:0007669"/>
    <property type="project" value="InterPro"/>
</dbReference>
<feature type="region of interest" description="Disordered" evidence="10">
    <location>
        <begin position="113"/>
        <end position="155"/>
    </location>
</feature>
<dbReference type="NCBIfam" id="TIGR01352">
    <property type="entry name" value="tonB_Cterm"/>
    <property type="match status" value="1"/>
</dbReference>
<evidence type="ECO:0000259" key="12">
    <source>
        <dbReference type="Pfam" id="PF03544"/>
    </source>
</evidence>
<dbReference type="SUPFAM" id="SSF49464">
    <property type="entry name" value="Carboxypeptidase regulatory domain-like"/>
    <property type="match status" value="1"/>
</dbReference>
<dbReference type="EMBL" id="LRDB01000004">
    <property type="protein sequence ID" value="KYG82238.1"/>
    <property type="molecule type" value="Genomic_DNA"/>
</dbReference>
<comment type="caution">
    <text evidence="13">The sequence shown here is derived from an EMBL/GenBank/DDBJ whole genome shotgun (WGS) entry which is preliminary data.</text>
</comment>
<dbReference type="SUPFAM" id="SSF74653">
    <property type="entry name" value="TolA/TonB C-terminal domain"/>
    <property type="match status" value="1"/>
</dbReference>
<keyword evidence="14" id="KW-1185">Reference proteome</keyword>
<feature type="transmembrane region" description="Helical" evidence="11">
    <location>
        <begin position="87"/>
        <end position="104"/>
    </location>
</feature>
<dbReference type="OrthoDB" id="1112758at2"/>
<dbReference type="Proteomes" id="UP000075615">
    <property type="component" value="Unassembled WGS sequence"/>
</dbReference>
<keyword evidence="4" id="KW-1003">Cell membrane</keyword>
<gene>
    <name evidence="13" type="ORF">AWN68_15460</name>
</gene>
<evidence type="ECO:0000256" key="9">
    <source>
        <dbReference type="ARBA" id="ARBA00023136"/>
    </source>
</evidence>
<dbReference type="PANTHER" id="PTHR33446">
    <property type="entry name" value="PROTEIN TONB-RELATED"/>
    <property type="match status" value="1"/>
</dbReference>
<evidence type="ECO:0000256" key="7">
    <source>
        <dbReference type="ARBA" id="ARBA00022927"/>
    </source>
</evidence>
<dbReference type="AlphaFoldDB" id="A0A150XTZ6"/>
<accession>A0A150XTZ6</accession>
<evidence type="ECO:0000256" key="10">
    <source>
        <dbReference type="SAM" id="MobiDB-lite"/>
    </source>
</evidence>
<proteinExistence type="inferred from homology"/>
<evidence type="ECO:0000313" key="13">
    <source>
        <dbReference type="EMBL" id="KYG82238.1"/>
    </source>
</evidence>
<evidence type="ECO:0000256" key="11">
    <source>
        <dbReference type="SAM" id="Phobius"/>
    </source>
</evidence>
<comment type="similarity">
    <text evidence="2">Belongs to the TonB family.</text>
</comment>
<dbReference type="GO" id="GO:0098797">
    <property type="term" value="C:plasma membrane protein complex"/>
    <property type="evidence" value="ECO:0007669"/>
    <property type="project" value="TreeGrafter"/>
</dbReference>
<reference evidence="13 14" key="1">
    <citation type="submission" date="2016-01" db="EMBL/GenBank/DDBJ databases">
        <title>Genome sequencing of Roseivirga echinicomitans KMM 6058.</title>
        <authorList>
            <person name="Selvaratnam C."/>
            <person name="Thevarajoo S."/>
            <person name="Goh K.M."/>
            <person name="Ee R."/>
            <person name="Chan K.-G."/>
            <person name="Chong C.S."/>
        </authorList>
    </citation>
    <scope>NUCLEOTIDE SEQUENCE [LARGE SCALE GENOMIC DNA]</scope>
    <source>
        <strain evidence="13 14">KMM 6058</strain>
    </source>
</reference>
<feature type="compositionally biased region" description="Basic and acidic residues" evidence="10">
    <location>
        <begin position="113"/>
        <end position="126"/>
    </location>
</feature>
<keyword evidence="7" id="KW-0653">Protein transport</keyword>
<evidence type="ECO:0000256" key="3">
    <source>
        <dbReference type="ARBA" id="ARBA00022448"/>
    </source>
</evidence>
<name>A0A150XTZ6_9BACT</name>
<evidence type="ECO:0000313" key="14">
    <source>
        <dbReference type="Proteomes" id="UP000075615"/>
    </source>
</evidence>
<keyword evidence="6 11" id="KW-0812">Transmembrane</keyword>
<keyword evidence="5" id="KW-0997">Cell inner membrane</keyword>
<evidence type="ECO:0000256" key="8">
    <source>
        <dbReference type="ARBA" id="ARBA00022989"/>
    </source>
</evidence>
<dbReference type="InterPro" id="IPR006260">
    <property type="entry name" value="TonB/TolA_C"/>
</dbReference>
<dbReference type="RefSeq" id="WP_068412923.1">
    <property type="nucleotide sequence ID" value="NZ_LRDB01000004.1"/>
</dbReference>
<feature type="domain" description="TonB C-terminal" evidence="12">
    <location>
        <begin position="367"/>
        <end position="439"/>
    </location>
</feature>
<dbReference type="Pfam" id="PF13715">
    <property type="entry name" value="CarbopepD_reg_2"/>
    <property type="match status" value="1"/>
</dbReference>
<sequence>MNKKHNHIEQLTPAILEAYKKGLLNAEQQHQVEKLMLEDPFYADALEGWEQIGDTELSADLAKLENRLDQRLEEKNSIGFWTMTRRLAATLLILITASFVFFWLQNKDEAPEKFTSKKEVETEARPATDSLELINPDQLEKPKLTASNTDTKPKTMRLSPIADEEELMELDIQIEEEFKIENIDLKTLSEAKETKSAQAKTEEITRMKAAKTAIEERTETEMARTMDVQSMLQSRVAGVQVSQPNITLTVVDANDLSPLPQVSVLIKNTTQGTGTNIQGKAEISTDTSAVYVVRYLGYVTQEFRLSDLSKINDTIRMEADVTDLAEIIITSPASANRQKSQARANQKAAPVMGMPDYKDYLEENIIYPESESKTRGAVQVEFTINTDGSLSNFEIKKSLGTAFDEEAIRLIKEGPAWQAATDKNGALKVSTETIRVVFKP</sequence>
<dbReference type="STRING" id="296218.AWN68_15460"/>
<evidence type="ECO:0000256" key="6">
    <source>
        <dbReference type="ARBA" id="ARBA00022692"/>
    </source>
</evidence>
<keyword evidence="9 11" id="KW-0472">Membrane</keyword>
<evidence type="ECO:0000256" key="4">
    <source>
        <dbReference type="ARBA" id="ARBA00022475"/>
    </source>
</evidence>
<protein>
    <recommendedName>
        <fullName evidence="12">TonB C-terminal domain-containing protein</fullName>
    </recommendedName>
</protein>
<comment type="subcellular location">
    <subcellularLocation>
        <location evidence="1">Cell inner membrane</location>
        <topology evidence="1">Single-pass membrane protein</topology>
        <orientation evidence="1">Periplasmic side</orientation>
    </subcellularLocation>
</comment>
<dbReference type="InterPro" id="IPR037682">
    <property type="entry name" value="TonB_C"/>
</dbReference>
<dbReference type="PANTHER" id="PTHR33446:SF2">
    <property type="entry name" value="PROTEIN TONB"/>
    <property type="match status" value="1"/>
</dbReference>
<dbReference type="GO" id="GO:0015031">
    <property type="term" value="P:protein transport"/>
    <property type="evidence" value="ECO:0007669"/>
    <property type="project" value="UniProtKB-KW"/>
</dbReference>
<evidence type="ECO:0000256" key="5">
    <source>
        <dbReference type="ARBA" id="ARBA00022519"/>
    </source>
</evidence>
<dbReference type="GO" id="GO:0031992">
    <property type="term" value="F:energy transducer activity"/>
    <property type="evidence" value="ECO:0007669"/>
    <property type="project" value="TreeGrafter"/>
</dbReference>
<dbReference type="InterPro" id="IPR008969">
    <property type="entry name" value="CarboxyPept-like_regulatory"/>
</dbReference>
<dbReference type="Gene3D" id="3.30.1150.10">
    <property type="match status" value="1"/>
</dbReference>
<evidence type="ECO:0000256" key="1">
    <source>
        <dbReference type="ARBA" id="ARBA00004383"/>
    </source>
</evidence>
<evidence type="ECO:0000256" key="2">
    <source>
        <dbReference type="ARBA" id="ARBA00006555"/>
    </source>
</evidence>